<dbReference type="Pfam" id="PF21202">
    <property type="entry name" value="SLX1_C"/>
    <property type="match status" value="1"/>
</dbReference>
<keyword evidence="1" id="KW-0862">Zinc</keyword>
<proteinExistence type="predicted"/>
<dbReference type="InterPro" id="IPR013083">
    <property type="entry name" value="Znf_RING/FYVE/PHD"/>
</dbReference>
<evidence type="ECO:0000259" key="2">
    <source>
        <dbReference type="PROSITE" id="PS50089"/>
    </source>
</evidence>
<evidence type="ECO:0000256" key="1">
    <source>
        <dbReference type="PROSITE-ProRule" id="PRU00175"/>
    </source>
</evidence>
<evidence type="ECO:0000313" key="4">
    <source>
        <dbReference type="Proteomes" id="UP000660262"/>
    </source>
</evidence>
<accession>A0A830HET2</accession>
<sequence>MPLVINKAPGGMGVLPVSIKLASNTSTPTALSQNNKYAFNRKATTVVCCNSANDNNASSIGETSPGTQSVINNVLRVLPARTKTKQKSPPPKMLPANQAAVELDENAPPGPLVDLGDDTKPVCVVCRETVENGSRCIECPHCSARTHGSCLHRWFISQNDLSRTAIARKGTCPCCRATIRWEEAVNDMRDRASGGAGRASGLSTKSLVNMSEKVLLGGVLAEASLDDSSRRASTGHRAWQFFTGRLR</sequence>
<dbReference type="Gene3D" id="3.30.40.10">
    <property type="entry name" value="Zinc/RING finger domain, C3HC4 (zinc finger)"/>
    <property type="match status" value="1"/>
</dbReference>
<dbReference type="PROSITE" id="PS50089">
    <property type="entry name" value="ZF_RING_2"/>
    <property type="match status" value="1"/>
</dbReference>
<comment type="caution">
    <text evidence="3">The sequence shown here is derived from an EMBL/GenBank/DDBJ whole genome shotgun (WGS) entry which is preliminary data.</text>
</comment>
<keyword evidence="1" id="KW-0479">Metal-binding</keyword>
<dbReference type="Proteomes" id="UP000660262">
    <property type="component" value="Unassembled WGS sequence"/>
</dbReference>
<gene>
    <name evidence="3" type="ORF">PPROV_000286500</name>
</gene>
<dbReference type="SUPFAM" id="SSF57850">
    <property type="entry name" value="RING/U-box"/>
    <property type="match status" value="1"/>
</dbReference>
<organism evidence="3 4">
    <name type="scientific">Pycnococcus provasolii</name>
    <dbReference type="NCBI Taxonomy" id="41880"/>
    <lineage>
        <taxon>Eukaryota</taxon>
        <taxon>Viridiplantae</taxon>
        <taxon>Chlorophyta</taxon>
        <taxon>Pseudoscourfieldiophyceae</taxon>
        <taxon>Pseudoscourfieldiales</taxon>
        <taxon>Pycnococcaceae</taxon>
        <taxon>Pycnococcus</taxon>
    </lineage>
</organism>
<evidence type="ECO:0000313" key="3">
    <source>
        <dbReference type="EMBL" id="GHP04111.1"/>
    </source>
</evidence>
<keyword evidence="4" id="KW-1185">Reference proteome</keyword>
<dbReference type="EMBL" id="BNJQ01000007">
    <property type="protein sequence ID" value="GHP04111.1"/>
    <property type="molecule type" value="Genomic_DNA"/>
</dbReference>
<dbReference type="InterPro" id="IPR001841">
    <property type="entry name" value="Znf_RING"/>
</dbReference>
<protein>
    <recommendedName>
        <fullName evidence="2">RING-type domain-containing protein</fullName>
    </recommendedName>
</protein>
<name>A0A830HET2_9CHLO</name>
<dbReference type="InterPro" id="IPR048749">
    <property type="entry name" value="SLX1_C"/>
</dbReference>
<feature type="domain" description="RING-type" evidence="2">
    <location>
        <begin position="123"/>
        <end position="176"/>
    </location>
</feature>
<dbReference type="GO" id="GO:0008270">
    <property type="term" value="F:zinc ion binding"/>
    <property type="evidence" value="ECO:0007669"/>
    <property type="project" value="UniProtKB-KW"/>
</dbReference>
<reference evidence="3" key="1">
    <citation type="submission" date="2020-10" db="EMBL/GenBank/DDBJ databases">
        <title>Unveiling of a novel bifunctional photoreceptor, Dualchrome1, isolated from a cosmopolitan green alga.</title>
        <authorList>
            <person name="Suzuki S."/>
            <person name="Kawachi M."/>
        </authorList>
    </citation>
    <scope>NUCLEOTIDE SEQUENCE</scope>
    <source>
        <strain evidence="3">NIES 2893</strain>
    </source>
</reference>
<dbReference type="AlphaFoldDB" id="A0A830HET2"/>
<dbReference type="OrthoDB" id="21204at2759"/>
<keyword evidence="1" id="KW-0863">Zinc-finger</keyword>